<dbReference type="EMBL" id="JACASF010000006">
    <property type="protein sequence ID" value="KAF6472072.1"/>
    <property type="molecule type" value="Genomic_DNA"/>
</dbReference>
<protein>
    <submittedName>
        <fullName evidence="1">Phosphoglycerate mutase family member 4</fullName>
    </submittedName>
</protein>
<proteinExistence type="predicted"/>
<gene>
    <name evidence="1" type="ORF">HJG59_014100</name>
</gene>
<dbReference type="GO" id="GO:0016868">
    <property type="term" value="F:intramolecular phosphotransferase activity"/>
    <property type="evidence" value="ECO:0007669"/>
    <property type="project" value="InterPro"/>
</dbReference>
<dbReference type="Proteomes" id="UP000550707">
    <property type="component" value="Unassembled WGS sequence"/>
</dbReference>
<dbReference type="PANTHER" id="PTHR11931">
    <property type="entry name" value="PHOSPHOGLYCERATE MUTASE"/>
    <property type="match status" value="1"/>
</dbReference>
<dbReference type="InterPro" id="IPR029033">
    <property type="entry name" value="His_PPase_superfam"/>
</dbReference>
<dbReference type="AlphaFoldDB" id="A0A7J8HK39"/>
<dbReference type="Gene3D" id="3.40.50.1240">
    <property type="entry name" value="Phosphoglycerate mutase-like"/>
    <property type="match status" value="1"/>
</dbReference>
<sequence>MWLPVVRTWHLSERHCGGLTGLHTAKTAAKHGEAQVKIWRHSYDIPPPPLMEPNHPFCSNISKDHRYADLTEDQLPFCESLKDTIAIALPFWNEEIVPQIKKGKWVWIEAHGDSLGGIVKHPEGLSEKALIELNLSTGIPIVYELDKNLKPIKPMQVPGDEETFHKAMEAVATMGKAKK</sequence>
<dbReference type="GO" id="GO:0006096">
    <property type="term" value="P:glycolytic process"/>
    <property type="evidence" value="ECO:0007669"/>
    <property type="project" value="InterPro"/>
</dbReference>
<dbReference type="SUPFAM" id="SSF53254">
    <property type="entry name" value="Phosphoglycerate mutase-like"/>
    <property type="match status" value="1"/>
</dbReference>
<name>A0A7J8HK39_MOLMO</name>
<accession>A0A7J8HK39</accession>
<organism evidence="1 2">
    <name type="scientific">Molossus molossus</name>
    <name type="common">Pallas' mastiff bat</name>
    <name type="synonym">Vespertilio molossus</name>
    <dbReference type="NCBI Taxonomy" id="27622"/>
    <lineage>
        <taxon>Eukaryota</taxon>
        <taxon>Metazoa</taxon>
        <taxon>Chordata</taxon>
        <taxon>Craniata</taxon>
        <taxon>Vertebrata</taxon>
        <taxon>Euteleostomi</taxon>
        <taxon>Mammalia</taxon>
        <taxon>Eutheria</taxon>
        <taxon>Laurasiatheria</taxon>
        <taxon>Chiroptera</taxon>
        <taxon>Yangochiroptera</taxon>
        <taxon>Molossidae</taxon>
        <taxon>Molossus</taxon>
    </lineage>
</organism>
<evidence type="ECO:0000313" key="1">
    <source>
        <dbReference type="EMBL" id="KAF6472072.1"/>
    </source>
</evidence>
<reference evidence="1 2" key="1">
    <citation type="journal article" date="2020" name="Nature">
        <title>Six reference-quality genomes reveal evolution of bat adaptations.</title>
        <authorList>
            <person name="Jebb D."/>
            <person name="Huang Z."/>
            <person name="Pippel M."/>
            <person name="Hughes G.M."/>
            <person name="Lavrichenko K."/>
            <person name="Devanna P."/>
            <person name="Winkler S."/>
            <person name="Jermiin L.S."/>
            <person name="Skirmuntt E.C."/>
            <person name="Katzourakis A."/>
            <person name="Burkitt-Gray L."/>
            <person name="Ray D.A."/>
            <person name="Sullivan K.A.M."/>
            <person name="Roscito J.G."/>
            <person name="Kirilenko B.M."/>
            <person name="Davalos L.M."/>
            <person name="Corthals A.P."/>
            <person name="Power M.L."/>
            <person name="Jones G."/>
            <person name="Ransome R.D."/>
            <person name="Dechmann D.K.N."/>
            <person name="Locatelli A.G."/>
            <person name="Puechmaille S.J."/>
            <person name="Fedrigo O."/>
            <person name="Jarvis E.D."/>
            <person name="Hiller M."/>
            <person name="Vernes S.C."/>
            <person name="Myers E.W."/>
            <person name="Teeling E.C."/>
        </authorList>
    </citation>
    <scope>NUCLEOTIDE SEQUENCE [LARGE SCALE GENOMIC DNA]</scope>
    <source>
        <strain evidence="1">MMolMol1</strain>
        <tissue evidence="1">Muscle</tissue>
    </source>
</reference>
<dbReference type="InParanoid" id="A0A7J8HK39"/>
<comment type="caution">
    <text evidence="1">The sequence shown here is derived from an EMBL/GenBank/DDBJ whole genome shotgun (WGS) entry which is preliminary data.</text>
</comment>
<evidence type="ECO:0000313" key="2">
    <source>
        <dbReference type="Proteomes" id="UP000550707"/>
    </source>
</evidence>
<keyword evidence="2" id="KW-1185">Reference proteome</keyword>
<dbReference type="InterPro" id="IPR005952">
    <property type="entry name" value="Phosphogly_mut1"/>
</dbReference>
<dbReference type="NCBIfam" id="TIGR01258">
    <property type="entry name" value="pgm_1"/>
    <property type="match status" value="1"/>
</dbReference>
<dbReference type="CDD" id="cd07040">
    <property type="entry name" value="HP"/>
    <property type="match status" value="1"/>
</dbReference>